<dbReference type="EMBL" id="QSOV01000031">
    <property type="protein sequence ID" value="RGJ20279.1"/>
    <property type="molecule type" value="Genomic_DNA"/>
</dbReference>
<dbReference type="Gene3D" id="3.40.50.12020">
    <property type="entry name" value="Uncharacterised protein family UPF0261, NN domain"/>
    <property type="match status" value="1"/>
</dbReference>
<organism evidence="3 5">
    <name type="scientific">Coprococcus comes</name>
    <dbReference type="NCBI Taxonomy" id="410072"/>
    <lineage>
        <taxon>Bacteria</taxon>
        <taxon>Bacillati</taxon>
        <taxon>Bacillota</taxon>
        <taxon>Clostridia</taxon>
        <taxon>Lachnospirales</taxon>
        <taxon>Lachnospiraceae</taxon>
        <taxon>Coprococcus</taxon>
    </lineage>
</organism>
<dbReference type="EMBL" id="QRIM01000012">
    <property type="protein sequence ID" value="RHG59788.1"/>
    <property type="molecule type" value="Genomic_DNA"/>
</dbReference>
<accession>A0A3E4GLD9</accession>
<protein>
    <submittedName>
        <fullName evidence="3">UPF0261 family protein</fullName>
    </submittedName>
</protein>
<evidence type="ECO:0000313" key="5">
    <source>
        <dbReference type="Proteomes" id="UP000260655"/>
    </source>
</evidence>
<feature type="domain" description="UPF0261" evidence="2">
    <location>
        <begin position="186"/>
        <end position="401"/>
    </location>
</feature>
<sequence>MKTIAIIGSCDTKYREICYMRELIEAQGVKALVIDVATGPDPSKGYDISREEVAESAGVSWQDMESKSKGEKISFMTEAVAGYVEKIYQERKVDGIVSAGGLQNTVMATAAMQRLPIGVPKVMATTVASGRKTFESIVADKDIVTIPSICDFTGLNLVTRQIIANACAACVGMVKNAGKPLEKGKKIVVGVTLMGVTNVGACAAVDELERLGIEAIGFHTTGVGGAIMEKMAEDGLINGILDLTTHEITQEYFKGGFSYGEDAKYRLVKGVQKKVPLVISVGGLDFIDFCVDEFPERMDERVYMMHNANTAHIKLLPDEAEITTQRFVDRVNKIDYPVKLLIPTDGMRHNTRKGEELYYHEVDEIILGKIKNITNPNVEIITIPGNLDTKEWGIQAAHHMIDELKERGVIGEEVSYK</sequence>
<dbReference type="Pfam" id="PF23189">
    <property type="entry name" value="UPF0261_C"/>
    <property type="match status" value="1"/>
</dbReference>
<dbReference type="PANTHER" id="PTHR31862:SF1">
    <property type="entry name" value="UPF0261 DOMAIN PROTEIN (AFU_ORTHOLOGUE AFUA_1G10120)"/>
    <property type="match status" value="1"/>
</dbReference>
<dbReference type="Gene3D" id="3.40.50.12030">
    <property type="entry name" value="Uncharacterised protein family UPF0261, NC domain"/>
    <property type="match status" value="1"/>
</dbReference>
<feature type="domain" description="UPF0261" evidence="1">
    <location>
        <begin position="2"/>
        <end position="176"/>
    </location>
</feature>
<reference evidence="5 6" key="1">
    <citation type="submission" date="2018-08" db="EMBL/GenBank/DDBJ databases">
        <title>A genome reference for cultivated species of the human gut microbiota.</title>
        <authorList>
            <person name="Zou Y."/>
            <person name="Xue W."/>
            <person name="Luo G."/>
        </authorList>
    </citation>
    <scope>NUCLEOTIDE SEQUENCE [LARGE SCALE GENOMIC DNA]</scope>
    <source>
        <strain evidence="4 6">AM22-12LB</strain>
        <strain evidence="3 5">TM07-19</strain>
    </source>
</reference>
<evidence type="ECO:0000259" key="1">
    <source>
        <dbReference type="Pfam" id="PF06792"/>
    </source>
</evidence>
<proteinExistence type="predicted"/>
<dbReference type="InterPro" id="IPR051353">
    <property type="entry name" value="Tobamovirus_resist_UPF0261"/>
</dbReference>
<comment type="caution">
    <text evidence="3">The sequence shown here is derived from an EMBL/GenBank/DDBJ whole genome shotgun (WGS) entry which is preliminary data.</text>
</comment>
<evidence type="ECO:0000313" key="6">
    <source>
        <dbReference type="Proteomes" id="UP000286595"/>
    </source>
</evidence>
<dbReference type="Proteomes" id="UP000260655">
    <property type="component" value="Unassembled WGS sequence"/>
</dbReference>
<dbReference type="PIRSF" id="PIRSF033271">
    <property type="entry name" value="UCP033271"/>
    <property type="match status" value="1"/>
</dbReference>
<dbReference type="Pfam" id="PF06792">
    <property type="entry name" value="UPF0261"/>
    <property type="match status" value="1"/>
</dbReference>
<evidence type="ECO:0000259" key="2">
    <source>
        <dbReference type="Pfam" id="PF23189"/>
    </source>
</evidence>
<dbReference type="RefSeq" id="WP_117559453.1">
    <property type="nucleotide sequence ID" value="NZ_QRIM01000012.1"/>
</dbReference>
<evidence type="ECO:0000313" key="4">
    <source>
        <dbReference type="EMBL" id="RHG59788.1"/>
    </source>
</evidence>
<dbReference type="InterPro" id="IPR008322">
    <property type="entry name" value="UPF0261"/>
</dbReference>
<dbReference type="AlphaFoldDB" id="A0A3E4GLD9"/>
<dbReference type="PANTHER" id="PTHR31862">
    <property type="entry name" value="UPF0261 DOMAIN PROTEIN (AFU_ORTHOLOGUE AFUA_1G10120)"/>
    <property type="match status" value="1"/>
</dbReference>
<dbReference type="InterPro" id="IPR056778">
    <property type="entry name" value="UPF0261_C"/>
</dbReference>
<gene>
    <name evidence="4" type="ORF">DW252_10905</name>
    <name evidence="3" type="ORF">DXD67_15795</name>
</gene>
<dbReference type="CDD" id="cd15488">
    <property type="entry name" value="Tm-1-like"/>
    <property type="match status" value="1"/>
</dbReference>
<name>A0A3E4GLD9_9FIRM</name>
<dbReference type="Proteomes" id="UP000286595">
    <property type="component" value="Unassembled WGS sequence"/>
</dbReference>
<evidence type="ECO:0000313" key="3">
    <source>
        <dbReference type="EMBL" id="RGJ20279.1"/>
    </source>
</evidence>
<dbReference type="InterPro" id="IPR044122">
    <property type="entry name" value="UPF0261_N"/>
</dbReference>